<accession>A0ACC2N686</accession>
<name>A0ACC2N686_9HYME</name>
<evidence type="ECO:0000313" key="2">
    <source>
        <dbReference type="Proteomes" id="UP001239111"/>
    </source>
</evidence>
<proteinExistence type="predicted"/>
<reference evidence="1" key="1">
    <citation type="submission" date="2023-04" db="EMBL/GenBank/DDBJ databases">
        <title>A chromosome-level genome assembly of the parasitoid wasp Eretmocerus hayati.</title>
        <authorList>
            <person name="Zhong Y."/>
            <person name="Liu S."/>
            <person name="Liu Y."/>
        </authorList>
    </citation>
    <scope>NUCLEOTIDE SEQUENCE</scope>
    <source>
        <strain evidence="1">ZJU_SS_LIU_2023</strain>
    </source>
</reference>
<dbReference type="Proteomes" id="UP001239111">
    <property type="component" value="Chromosome 4"/>
</dbReference>
<gene>
    <name evidence="1" type="ORF">QAD02_008253</name>
</gene>
<keyword evidence="2" id="KW-1185">Reference proteome</keyword>
<dbReference type="EMBL" id="CM056744">
    <property type="protein sequence ID" value="KAJ8666591.1"/>
    <property type="molecule type" value="Genomic_DNA"/>
</dbReference>
<organism evidence="1 2">
    <name type="scientific">Eretmocerus hayati</name>
    <dbReference type="NCBI Taxonomy" id="131215"/>
    <lineage>
        <taxon>Eukaryota</taxon>
        <taxon>Metazoa</taxon>
        <taxon>Ecdysozoa</taxon>
        <taxon>Arthropoda</taxon>
        <taxon>Hexapoda</taxon>
        <taxon>Insecta</taxon>
        <taxon>Pterygota</taxon>
        <taxon>Neoptera</taxon>
        <taxon>Endopterygota</taxon>
        <taxon>Hymenoptera</taxon>
        <taxon>Apocrita</taxon>
        <taxon>Proctotrupomorpha</taxon>
        <taxon>Chalcidoidea</taxon>
        <taxon>Aphelinidae</taxon>
        <taxon>Aphelininae</taxon>
        <taxon>Eretmocerus</taxon>
    </lineage>
</organism>
<evidence type="ECO:0000313" key="1">
    <source>
        <dbReference type="EMBL" id="KAJ8666591.1"/>
    </source>
</evidence>
<comment type="caution">
    <text evidence="1">The sequence shown here is derived from an EMBL/GenBank/DDBJ whole genome shotgun (WGS) entry which is preliminary data.</text>
</comment>
<protein>
    <submittedName>
        <fullName evidence="1">Uncharacterized protein</fullName>
    </submittedName>
</protein>
<sequence length="522" mass="58848">MEDQFDAQISSDRDLMGRPVMSNLTGDELQVIRQLCEIANIHSAFDSNNESGVATGASYMADAELGPNEFQNSFKKCSANPGSTYDSATSIVSYDGIGIHGANDGRVIEFRDATDLFSNNRVRTQVENIKEAALKQRVEEIAADLMSCEQIENTQIPDNIFSQLLVEPSTQTTQTLYQSKMSEPYEKIDLGTTEFVIGNAMEMTGNEKLMNQCSSGRTSDESLNNECHLITSQYTTSNRTEIMGYTTSIVNFNENLLNRDSEQSTPNTEERMERYEAIGSVHICEIHSVGLGEPPLNEETDNLPNTDWEPDNILNLGAPQPNTFKSMGITVNDGRNILETQLNLPNTADCADTDESTENSTTITATKQDEDTMKRHTRSSNRNQRYACYSNSREKILRTRYPDLSELQKQAEDNCPDLDNPFWEDIETFSCKRSVFHRKKSSVICHLSFFEEIHEPMGFKIDSKHVLIKSNKNPQMPICVPCHSSHCEVKEAVKCGYCVKAYFELMCESELGDRRDVIDEWD</sequence>